<dbReference type="OrthoDB" id="2404199at2759"/>
<protein>
    <recommendedName>
        <fullName evidence="1">NrS-1 polymerase-like helicase domain-containing protein</fullName>
    </recommendedName>
</protein>
<organism evidence="2 3">
    <name type="scientific">Diversispora epigaea</name>
    <dbReference type="NCBI Taxonomy" id="1348612"/>
    <lineage>
        <taxon>Eukaryota</taxon>
        <taxon>Fungi</taxon>
        <taxon>Fungi incertae sedis</taxon>
        <taxon>Mucoromycota</taxon>
        <taxon>Glomeromycotina</taxon>
        <taxon>Glomeromycetes</taxon>
        <taxon>Diversisporales</taxon>
        <taxon>Diversisporaceae</taxon>
        <taxon>Diversispora</taxon>
    </lineage>
</organism>
<sequence length="236" mass="27550">MEPIHWYIRNVICDGNEKLNDYIWNWWSYLIQFPEEKLKTILVLKSILQRYDKNIIINFISNKVLGSVFYYATSDLGKILGKFNSIIKGRKLVVINETGMASGEWHKFNDHLKSLISENKINIEYKGVGVDTTDVKDYIAYMVTSNHNVPLKVEMSDGRIVCFDISAWYRGNRPYFKNLEKILNHPDALEIVMSYLLSRDLSNWDPEDISSTKMKTETICDQLPNPMRFIIQHISS</sequence>
<dbReference type="EMBL" id="PQFF01000109">
    <property type="protein sequence ID" value="RHZ81639.1"/>
    <property type="molecule type" value="Genomic_DNA"/>
</dbReference>
<evidence type="ECO:0000259" key="1">
    <source>
        <dbReference type="Pfam" id="PF19263"/>
    </source>
</evidence>
<keyword evidence="3" id="KW-1185">Reference proteome</keyword>
<comment type="caution">
    <text evidence="2">The sequence shown here is derived from an EMBL/GenBank/DDBJ whole genome shotgun (WGS) entry which is preliminary data.</text>
</comment>
<evidence type="ECO:0000313" key="3">
    <source>
        <dbReference type="Proteomes" id="UP000266861"/>
    </source>
</evidence>
<dbReference type="Pfam" id="PF19263">
    <property type="entry name" value="DUF5906"/>
    <property type="match status" value="1"/>
</dbReference>
<feature type="domain" description="NrS-1 polymerase-like helicase" evidence="1">
    <location>
        <begin position="49"/>
        <end position="157"/>
    </location>
</feature>
<dbReference type="Proteomes" id="UP000266861">
    <property type="component" value="Unassembled WGS sequence"/>
</dbReference>
<dbReference type="InterPro" id="IPR045455">
    <property type="entry name" value="NrS-1_pol-like_helicase"/>
</dbReference>
<accession>A0A397J034</accession>
<name>A0A397J034_9GLOM</name>
<dbReference type="AlphaFoldDB" id="A0A397J034"/>
<evidence type="ECO:0000313" key="2">
    <source>
        <dbReference type="EMBL" id="RHZ81639.1"/>
    </source>
</evidence>
<proteinExistence type="predicted"/>
<reference evidence="2 3" key="1">
    <citation type="submission" date="2018-08" db="EMBL/GenBank/DDBJ databases">
        <title>Genome and evolution of the arbuscular mycorrhizal fungus Diversispora epigaea (formerly Glomus versiforme) and its bacterial endosymbionts.</title>
        <authorList>
            <person name="Sun X."/>
            <person name="Fei Z."/>
            <person name="Harrison M."/>
        </authorList>
    </citation>
    <scope>NUCLEOTIDE SEQUENCE [LARGE SCALE GENOMIC DNA]</scope>
    <source>
        <strain evidence="2 3">IT104</strain>
    </source>
</reference>
<gene>
    <name evidence="2" type="ORF">Glove_117g270</name>
</gene>